<dbReference type="EMBL" id="CP163435">
    <property type="protein sequence ID" value="XDQ23854.1"/>
    <property type="molecule type" value="Genomic_DNA"/>
</dbReference>
<keyword evidence="3" id="KW-0804">Transcription</keyword>
<dbReference type="PRINTS" id="PR00598">
    <property type="entry name" value="HTHMARR"/>
</dbReference>
<dbReference type="Pfam" id="PF12802">
    <property type="entry name" value="MarR_2"/>
    <property type="match status" value="1"/>
</dbReference>
<dbReference type="SMART" id="SM00347">
    <property type="entry name" value="HTH_MARR"/>
    <property type="match status" value="1"/>
</dbReference>
<evidence type="ECO:0000256" key="4">
    <source>
        <dbReference type="SAM" id="MobiDB-lite"/>
    </source>
</evidence>
<dbReference type="RefSeq" id="WP_369229975.1">
    <property type="nucleotide sequence ID" value="NZ_CP163435.1"/>
</dbReference>
<dbReference type="PROSITE" id="PS50995">
    <property type="entry name" value="HTH_MARR_2"/>
    <property type="match status" value="1"/>
</dbReference>
<feature type="domain" description="HTH marR-type" evidence="5">
    <location>
        <begin position="37"/>
        <end position="173"/>
    </location>
</feature>
<dbReference type="GO" id="GO:0003677">
    <property type="term" value="F:DNA binding"/>
    <property type="evidence" value="ECO:0007669"/>
    <property type="project" value="UniProtKB-KW"/>
</dbReference>
<dbReference type="InterPro" id="IPR011991">
    <property type="entry name" value="ArsR-like_HTH"/>
</dbReference>
<protein>
    <submittedName>
        <fullName evidence="6">MarR family winged helix-turn-helix transcriptional regulator</fullName>
    </submittedName>
</protein>
<dbReference type="GO" id="GO:0003700">
    <property type="term" value="F:DNA-binding transcription factor activity"/>
    <property type="evidence" value="ECO:0007669"/>
    <property type="project" value="InterPro"/>
</dbReference>
<name>A0AB39P3X9_9ACTN</name>
<dbReference type="PANTHER" id="PTHR42756:SF1">
    <property type="entry name" value="TRANSCRIPTIONAL REPRESSOR OF EMRAB OPERON"/>
    <property type="match status" value="1"/>
</dbReference>
<feature type="region of interest" description="Disordered" evidence="4">
    <location>
        <begin position="177"/>
        <end position="197"/>
    </location>
</feature>
<dbReference type="InterPro" id="IPR036390">
    <property type="entry name" value="WH_DNA-bd_sf"/>
</dbReference>
<evidence type="ECO:0000259" key="5">
    <source>
        <dbReference type="PROSITE" id="PS50995"/>
    </source>
</evidence>
<sequence length="197" mass="21493">MRNRPEAPMSAAAPAADSADRHVAHWSKELDWMDPVQEAIFARLAILARHASQARRDTLDSDGLRHWEFKILLALRRLGPPYEASPSHLADHLLGLTRGALSARLGPLEEAGLITRTHDSGDRRRVRVRLTEAGYDAFEQHVVLEDAGENALLAVLTEEEKRSLADLLRKLVVAAESGADATAPAPPGPKRSSSHAS</sequence>
<accession>A0AB39P3X9</accession>
<reference evidence="6" key="1">
    <citation type="submission" date="2024-07" db="EMBL/GenBank/DDBJ databases">
        <authorList>
            <person name="Yu S.T."/>
        </authorList>
    </citation>
    <scope>NUCLEOTIDE SEQUENCE</scope>
    <source>
        <strain evidence="6">R21</strain>
    </source>
</reference>
<evidence type="ECO:0000256" key="3">
    <source>
        <dbReference type="ARBA" id="ARBA00023163"/>
    </source>
</evidence>
<dbReference type="InterPro" id="IPR036388">
    <property type="entry name" value="WH-like_DNA-bd_sf"/>
</dbReference>
<dbReference type="PANTHER" id="PTHR42756">
    <property type="entry name" value="TRANSCRIPTIONAL REGULATOR, MARR"/>
    <property type="match status" value="1"/>
</dbReference>
<evidence type="ECO:0000256" key="1">
    <source>
        <dbReference type="ARBA" id="ARBA00023015"/>
    </source>
</evidence>
<dbReference type="InterPro" id="IPR000835">
    <property type="entry name" value="HTH_MarR-typ"/>
</dbReference>
<dbReference type="CDD" id="cd00090">
    <property type="entry name" value="HTH_ARSR"/>
    <property type="match status" value="1"/>
</dbReference>
<dbReference type="Gene3D" id="1.10.10.10">
    <property type="entry name" value="Winged helix-like DNA-binding domain superfamily/Winged helix DNA-binding domain"/>
    <property type="match status" value="1"/>
</dbReference>
<keyword evidence="1" id="KW-0805">Transcription regulation</keyword>
<proteinExistence type="predicted"/>
<dbReference type="InterPro" id="IPR023187">
    <property type="entry name" value="Tscrpt_reg_MarR-type_CS"/>
</dbReference>
<gene>
    <name evidence="6" type="ORF">AB5J56_03730</name>
</gene>
<organism evidence="6">
    <name type="scientific">Streptomyces sp. R21</name>
    <dbReference type="NCBI Taxonomy" id="3238627"/>
    <lineage>
        <taxon>Bacteria</taxon>
        <taxon>Bacillati</taxon>
        <taxon>Actinomycetota</taxon>
        <taxon>Actinomycetes</taxon>
        <taxon>Kitasatosporales</taxon>
        <taxon>Streptomycetaceae</taxon>
        <taxon>Streptomyces</taxon>
    </lineage>
</organism>
<dbReference type="SUPFAM" id="SSF46785">
    <property type="entry name" value="Winged helix' DNA-binding domain"/>
    <property type="match status" value="1"/>
</dbReference>
<evidence type="ECO:0000256" key="2">
    <source>
        <dbReference type="ARBA" id="ARBA00023125"/>
    </source>
</evidence>
<dbReference type="PROSITE" id="PS01117">
    <property type="entry name" value="HTH_MARR_1"/>
    <property type="match status" value="1"/>
</dbReference>
<dbReference type="AlphaFoldDB" id="A0AB39P3X9"/>
<keyword evidence="2" id="KW-0238">DNA-binding</keyword>
<evidence type="ECO:0000313" key="6">
    <source>
        <dbReference type="EMBL" id="XDQ23854.1"/>
    </source>
</evidence>